<feature type="region of interest" description="Disordered" evidence="1">
    <location>
        <begin position="140"/>
        <end position="177"/>
    </location>
</feature>
<dbReference type="Proteomes" id="UP000199398">
    <property type="component" value="Unassembled WGS sequence"/>
</dbReference>
<keyword evidence="2" id="KW-0812">Transmembrane</keyword>
<name>A0A1I5K3S6_9PSEU</name>
<dbReference type="AlphaFoldDB" id="A0A1I5K3S6"/>
<accession>A0A1I5K3S6</accession>
<gene>
    <name evidence="3" type="ORF">ATL45_3107</name>
    <name evidence="4" type="ORF">SAMN05421805_12542</name>
</gene>
<dbReference type="RefSeq" id="WP_093159630.1">
    <property type="nucleotide sequence ID" value="NZ_FOUP01000025.1"/>
</dbReference>
<feature type="compositionally biased region" description="Basic and acidic residues" evidence="1">
    <location>
        <begin position="147"/>
        <end position="156"/>
    </location>
</feature>
<dbReference type="EMBL" id="FOUP01000025">
    <property type="protein sequence ID" value="SFO79659.1"/>
    <property type="molecule type" value="Genomic_DNA"/>
</dbReference>
<organism evidence="4 5">
    <name type="scientific">Saccharopolyspora antimicrobica</name>
    <dbReference type="NCBI Taxonomy" id="455193"/>
    <lineage>
        <taxon>Bacteria</taxon>
        <taxon>Bacillati</taxon>
        <taxon>Actinomycetota</taxon>
        <taxon>Actinomycetes</taxon>
        <taxon>Pseudonocardiales</taxon>
        <taxon>Pseudonocardiaceae</taxon>
        <taxon>Saccharopolyspora</taxon>
    </lineage>
</organism>
<evidence type="ECO:0000313" key="5">
    <source>
        <dbReference type="Proteomes" id="UP000199398"/>
    </source>
</evidence>
<evidence type="ECO:0000313" key="3">
    <source>
        <dbReference type="EMBL" id="RKT84782.1"/>
    </source>
</evidence>
<protein>
    <submittedName>
        <fullName evidence="4">Uncharacterized protein</fullName>
    </submittedName>
</protein>
<dbReference type="Proteomes" id="UP000270697">
    <property type="component" value="Unassembled WGS sequence"/>
</dbReference>
<evidence type="ECO:0000256" key="1">
    <source>
        <dbReference type="SAM" id="MobiDB-lite"/>
    </source>
</evidence>
<evidence type="ECO:0000313" key="4">
    <source>
        <dbReference type="EMBL" id="SFO79659.1"/>
    </source>
</evidence>
<feature type="transmembrane region" description="Helical" evidence="2">
    <location>
        <begin position="83"/>
        <end position="104"/>
    </location>
</feature>
<sequence length="350" mass="36975">MTSETDRNDGPKDESLDSLPPELRIYAPAEGTPVRPAEPEKPAEPSYEEVPLASLSGTAQPQPAPPADPRPAKRVGLPSKFSLIALAGAAVVLVSVPFVVALLMTGQRETDRVAIGMNASQEQGALVAPEPALPAGEPVEIPNSTPEEQKPVETKPRAPVLDPVPPPAEAPAREVSLLGGPGCANNAKQQYQAVGYYEQGDEGWYTRSGGSTEAGCRGSFDSMPMSGKAKTSDSRVFSRWTFDVSAEMTAASCAMSVYIPNESDRRYVGATAAHYSIFNGFDQAATNVIGVKDIDQTANRGKWVDLGAHRIDQGKISVKLHNRGEDWEGGADGDGAHVAATQIRVTCTPA</sequence>
<dbReference type="OrthoDB" id="3355994at2"/>
<reference evidence="3 6" key="2">
    <citation type="submission" date="2018-10" db="EMBL/GenBank/DDBJ databases">
        <title>Sequencing the genomes of 1000 actinobacteria strains.</title>
        <authorList>
            <person name="Klenk H.-P."/>
        </authorList>
    </citation>
    <scope>NUCLEOTIDE SEQUENCE [LARGE SCALE GENOMIC DNA]</scope>
    <source>
        <strain evidence="3 6">DSM 45119</strain>
    </source>
</reference>
<proteinExistence type="predicted"/>
<keyword evidence="6" id="KW-1185">Reference proteome</keyword>
<keyword evidence="2" id="KW-0472">Membrane</keyword>
<reference evidence="4 5" key="1">
    <citation type="submission" date="2016-10" db="EMBL/GenBank/DDBJ databases">
        <authorList>
            <person name="de Groot N.N."/>
        </authorList>
    </citation>
    <scope>NUCLEOTIDE SEQUENCE [LARGE SCALE GENOMIC DNA]</scope>
    <source>
        <strain evidence="4 5">CPCC 201259</strain>
    </source>
</reference>
<feature type="compositionally biased region" description="Basic and acidic residues" evidence="1">
    <location>
        <begin position="1"/>
        <end position="15"/>
    </location>
</feature>
<feature type="region of interest" description="Disordered" evidence="1">
    <location>
        <begin position="1"/>
        <end position="73"/>
    </location>
</feature>
<evidence type="ECO:0000256" key="2">
    <source>
        <dbReference type="SAM" id="Phobius"/>
    </source>
</evidence>
<keyword evidence="2" id="KW-1133">Transmembrane helix</keyword>
<evidence type="ECO:0000313" key="6">
    <source>
        <dbReference type="Proteomes" id="UP000270697"/>
    </source>
</evidence>
<dbReference type="EMBL" id="RBXX01000002">
    <property type="protein sequence ID" value="RKT84782.1"/>
    <property type="molecule type" value="Genomic_DNA"/>
</dbReference>